<dbReference type="RefSeq" id="YP_004306654.1">
    <property type="nucleotide sequence ID" value="NC_015271.1"/>
</dbReference>
<name>E1XU82_9CAUD</name>
<organism evidence="1 2">
    <name type="scientific">Salmonella phage Vi06</name>
    <dbReference type="NCBI Taxonomy" id="866889"/>
    <lineage>
        <taxon>Viruses</taxon>
        <taxon>Duplodnaviria</taxon>
        <taxon>Heunggongvirae</taxon>
        <taxon>Uroviricota</taxon>
        <taxon>Caudoviricetes</taxon>
        <taxon>Autographivirales</taxon>
        <taxon>Autotranscriptaviridae</taxon>
        <taxon>Studiervirinae</taxon>
        <taxon>Teseptimavirus</taxon>
        <taxon>Teseptimavirus Vi06</taxon>
    </lineage>
</organism>
<dbReference type="KEGG" id="vg:10324299"/>
<evidence type="ECO:0000313" key="1">
    <source>
        <dbReference type="EMBL" id="CBV65201.1"/>
    </source>
</evidence>
<proteinExistence type="predicted"/>
<dbReference type="OrthoDB" id="3918at10239"/>
<evidence type="ECO:0000313" key="2">
    <source>
        <dbReference type="Proteomes" id="UP000000335"/>
    </source>
</evidence>
<dbReference type="GeneID" id="10324299"/>
<dbReference type="Proteomes" id="UP000000335">
    <property type="component" value="Segment"/>
</dbReference>
<dbReference type="EMBL" id="FR667955">
    <property type="protein sequence ID" value="CBV65201.1"/>
    <property type="molecule type" value="Genomic_DNA"/>
</dbReference>
<keyword evidence="2" id="KW-1185">Reference proteome</keyword>
<sequence length="98" mass="11340">MGTIKEVEEVACQKVIDRVKHEKVTTSWDKCQEQRNRCIARDILGRANHTLRWVEMSSNDLKALETRVAEYWRKADRVAIANGLPLNIDKQLDTMLMG</sequence>
<reference evidence="1 2" key="1">
    <citation type="journal article" date="2010" name="J. Bacteriol.">
        <title>A conserved acetyl esterase domain targets diverse bacteriophages to the Vi capsular receptor of Salmonella enterica serovar Typhi.</title>
        <authorList>
            <person name="Pickard D."/>
            <person name="Toribio A.L."/>
            <person name="Petty N.K."/>
            <person name="van Tonder A."/>
            <person name="Yu L."/>
            <person name="Goulding D."/>
            <person name="Barrell B."/>
            <person name="Rance R."/>
            <person name="Harris D."/>
            <person name="Wetter M."/>
            <person name="Wain J."/>
            <person name="Choudhary J."/>
            <person name="Thomson N."/>
            <person name="Dougan G."/>
        </authorList>
    </citation>
    <scope>NUCLEOTIDE SEQUENCE [LARGE SCALE GENOMIC DNA]</scope>
</reference>
<protein>
    <submittedName>
        <fullName evidence="1">Uncharacterized protein</fullName>
    </submittedName>
</protein>
<gene>
    <name evidence="1" type="primary">0.7</name>
    <name evidence="1" type="ORF">Vi06_03</name>
</gene>
<accession>E1XU82</accession>